<keyword evidence="2" id="KW-1185">Reference proteome</keyword>
<proteinExistence type="predicted"/>
<sequence>MNSRSLPVKVGSGVLAMLQPANAAETKPIPTIARNFISLPRIACAA</sequence>
<gene>
    <name evidence="1" type="ORF">K2U94_15200</name>
</gene>
<dbReference type="EMBL" id="JAIVFP010000001">
    <property type="protein sequence ID" value="MCI4684090.1"/>
    <property type="molecule type" value="Genomic_DNA"/>
</dbReference>
<dbReference type="Proteomes" id="UP001139104">
    <property type="component" value="Unassembled WGS sequence"/>
</dbReference>
<protein>
    <submittedName>
        <fullName evidence="1">Uncharacterized protein</fullName>
    </submittedName>
</protein>
<organism evidence="1 2">
    <name type="scientific">Candidatus Rhodoblastus alkanivorans</name>
    <dbReference type="NCBI Taxonomy" id="2954117"/>
    <lineage>
        <taxon>Bacteria</taxon>
        <taxon>Pseudomonadati</taxon>
        <taxon>Pseudomonadota</taxon>
        <taxon>Alphaproteobacteria</taxon>
        <taxon>Hyphomicrobiales</taxon>
        <taxon>Rhodoblastaceae</taxon>
        <taxon>Rhodoblastus</taxon>
    </lineage>
</organism>
<comment type="caution">
    <text evidence="1">The sequence shown here is derived from an EMBL/GenBank/DDBJ whole genome shotgun (WGS) entry which is preliminary data.</text>
</comment>
<accession>A0ABS9Z9R5</accession>
<evidence type="ECO:0000313" key="2">
    <source>
        <dbReference type="Proteomes" id="UP001139104"/>
    </source>
</evidence>
<dbReference type="RefSeq" id="WP_243068923.1">
    <property type="nucleotide sequence ID" value="NZ_JAIVFK010000021.1"/>
</dbReference>
<reference evidence="1" key="1">
    <citation type="journal article" date="2022" name="ISME J.">
        <title>Identification of active gaseous-alkane degraders at natural gas seeps.</title>
        <authorList>
            <person name="Farhan Ul Haque M."/>
            <person name="Hernandez M."/>
            <person name="Crombie A.T."/>
            <person name="Murrell J.C."/>
        </authorList>
    </citation>
    <scope>NUCLEOTIDE SEQUENCE</scope>
    <source>
        <strain evidence="1">PC2</strain>
    </source>
</reference>
<name>A0ABS9Z9R5_9HYPH</name>
<evidence type="ECO:0000313" key="1">
    <source>
        <dbReference type="EMBL" id="MCI4684090.1"/>
    </source>
</evidence>